<reference evidence="1 2" key="1">
    <citation type="submission" date="2019-12" db="EMBL/GenBank/DDBJ databases">
        <title>Halocatena pleomorpha gen. nov. sp. nov., an extremely halophilic archaeon of family Halobacteriaceae isolated from saltpan soil.</title>
        <authorList>
            <person name="Pal Y."/>
            <person name="Verma A."/>
            <person name="Krishnamurthi S."/>
            <person name="Kumar P."/>
        </authorList>
    </citation>
    <scope>NUCLEOTIDE SEQUENCE [LARGE SCALE GENOMIC DNA]</scope>
    <source>
        <strain evidence="1 2">JCM 16495</strain>
    </source>
</reference>
<dbReference type="Pfam" id="PF25941">
    <property type="entry name" value="PDDEXK_16"/>
    <property type="match status" value="1"/>
</dbReference>
<dbReference type="EMBL" id="WSZK01000004">
    <property type="protein sequence ID" value="MWG33130.1"/>
    <property type="molecule type" value="Genomic_DNA"/>
</dbReference>
<keyword evidence="2" id="KW-1185">Reference proteome</keyword>
<sequence>MSSALNPCHPKAIGETVEAVAVQEVENLTFVPDREAQWHDAVVEGVLCPRVADIGFVGIPLLESGTAVEIKGAQLTSGAARGRWFIRQRQHERLVEERGAYLLCVHDRRGEELLAMAVILASTLEGLLPDGWTSVDGDRSEQGYRQLAWSRVFDPEDVEGRR</sequence>
<dbReference type="OrthoDB" id="190864at2157"/>
<evidence type="ECO:0000313" key="1">
    <source>
        <dbReference type="EMBL" id="MWG33130.1"/>
    </source>
</evidence>
<dbReference type="Proteomes" id="UP000451471">
    <property type="component" value="Unassembled WGS sequence"/>
</dbReference>
<dbReference type="AlphaFoldDB" id="A0A6B0GF52"/>
<dbReference type="RefSeq" id="WP_158202864.1">
    <property type="nucleotide sequence ID" value="NZ_WSZK01000004.1"/>
</dbReference>
<protein>
    <submittedName>
        <fullName evidence="1">Uncharacterized protein</fullName>
    </submittedName>
</protein>
<organism evidence="1 2">
    <name type="scientific">Halomarina oriensis</name>
    <dbReference type="NCBI Taxonomy" id="671145"/>
    <lineage>
        <taxon>Archaea</taxon>
        <taxon>Methanobacteriati</taxon>
        <taxon>Methanobacteriota</taxon>
        <taxon>Stenosarchaea group</taxon>
        <taxon>Halobacteria</taxon>
        <taxon>Halobacteriales</taxon>
        <taxon>Natronomonadaceae</taxon>
        <taxon>Halomarina</taxon>
    </lineage>
</organism>
<evidence type="ECO:0000313" key="2">
    <source>
        <dbReference type="Proteomes" id="UP000451471"/>
    </source>
</evidence>
<name>A0A6B0GF52_9EURY</name>
<dbReference type="InterPro" id="IPR058715">
    <property type="entry name" value="PDDEXK_nuclease-rel"/>
</dbReference>
<accession>A0A6B0GF52</accession>
<proteinExistence type="predicted"/>
<comment type="caution">
    <text evidence="1">The sequence shown here is derived from an EMBL/GenBank/DDBJ whole genome shotgun (WGS) entry which is preliminary data.</text>
</comment>
<gene>
    <name evidence="1" type="ORF">GQS65_01270</name>
</gene>